<name>A0A0M3IR62_ASCLU</name>
<dbReference type="WBParaSite" id="ALUE_0002124001-mRNA-1">
    <property type="protein sequence ID" value="ALUE_0002124001-mRNA-1"/>
    <property type="gene ID" value="ALUE_0002124001"/>
</dbReference>
<dbReference type="Proteomes" id="UP000036681">
    <property type="component" value="Unplaced"/>
</dbReference>
<evidence type="ECO:0000313" key="1">
    <source>
        <dbReference type="Proteomes" id="UP000036681"/>
    </source>
</evidence>
<organism evidence="1 2">
    <name type="scientific">Ascaris lumbricoides</name>
    <name type="common">Giant roundworm</name>
    <dbReference type="NCBI Taxonomy" id="6252"/>
    <lineage>
        <taxon>Eukaryota</taxon>
        <taxon>Metazoa</taxon>
        <taxon>Ecdysozoa</taxon>
        <taxon>Nematoda</taxon>
        <taxon>Chromadorea</taxon>
        <taxon>Rhabditida</taxon>
        <taxon>Spirurina</taxon>
        <taxon>Ascaridomorpha</taxon>
        <taxon>Ascaridoidea</taxon>
        <taxon>Ascarididae</taxon>
        <taxon>Ascaris</taxon>
    </lineage>
</organism>
<keyword evidence="1" id="KW-1185">Reference proteome</keyword>
<accession>A0A0M3IR62</accession>
<sequence length="178" mass="20599">MDIIIPEGDSVELSNEMIYNFAQCMPVPIGRNQFSNESVLEPLKRRLLMALRELVDGAKFVPIGRNQFSNESVLEPLKRRLLMALRELVDGAKLFAMQARRERIDHNDIDAFIRHAHLPPLYEFMEDDNWLKVGDVFVPNAKPIQLTSLQGSVKVQTERLVDFKCSFSRCDVFYEQQE</sequence>
<reference evidence="2" key="1">
    <citation type="submission" date="2017-02" db="UniProtKB">
        <authorList>
            <consortium name="WormBaseParasite"/>
        </authorList>
    </citation>
    <scope>IDENTIFICATION</scope>
</reference>
<proteinExistence type="predicted"/>
<evidence type="ECO:0000313" key="2">
    <source>
        <dbReference type="WBParaSite" id="ALUE_0002124001-mRNA-1"/>
    </source>
</evidence>
<protein>
    <submittedName>
        <fullName evidence="2">Histone domain-containing protein</fullName>
    </submittedName>
</protein>
<dbReference type="AlphaFoldDB" id="A0A0M3IR62"/>